<evidence type="ECO:0000313" key="2">
    <source>
        <dbReference type="Proteomes" id="UP000256512"/>
    </source>
</evidence>
<evidence type="ECO:0000313" key="1">
    <source>
        <dbReference type="EMBL" id="REC56995.1"/>
    </source>
</evidence>
<sequence length="136" mass="15757">MMNISIENKAKFFAQYWGQRVLSDLTNGGDRILCPIEASNMYRIEESHLKLKSLESITDEDVLKIAELLLWQRNILESSMIAQTKEILLSISKITTVKGWEWANIIDKVRELGYAYWWNGISVKDQIECGFIKLKS</sequence>
<dbReference type="RefSeq" id="WP_115948893.1">
    <property type="nucleotide sequence ID" value="NZ_QNVS01000003.1"/>
</dbReference>
<name>A0A3D9BTZ6_9FLAO</name>
<dbReference type="Proteomes" id="UP000256512">
    <property type="component" value="Unassembled WGS sequence"/>
</dbReference>
<organism evidence="1 2">
    <name type="scientific">Chryseobacterium piscium</name>
    <dbReference type="NCBI Taxonomy" id="333702"/>
    <lineage>
        <taxon>Bacteria</taxon>
        <taxon>Pseudomonadati</taxon>
        <taxon>Bacteroidota</taxon>
        <taxon>Flavobacteriia</taxon>
        <taxon>Flavobacteriales</taxon>
        <taxon>Weeksellaceae</taxon>
        <taxon>Chryseobacterium group</taxon>
        <taxon>Chryseobacterium</taxon>
    </lineage>
</organism>
<reference evidence="1 2" key="1">
    <citation type="journal article" date="2006" name="Int. J. Syst. Evol. Microbiol.">
        <title>Chryseobacterium piscium sp. nov., isolated from fish of the South Atlantic Ocean off South Africa.</title>
        <authorList>
            <person name="de Beer H."/>
            <person name="Hugo C.J."/>
            <person name="Jooste P.J."/>
            <person name="Vancanneyt M."/>
            <person name="Coenye T."/>
            <person name="Vandamme P."/>
        </authorList>
    </citation>
    <scope>NUCLEOTIDE SEQUENCE [LARGE SCALE GENOMIC DNA]</scope>
    <source>
        <strain evidence="1 2">CCUG 51923</strain>
    </source>
</reference>
<dbReference type="EMBL" id="QNVS01000003">
    <property type="protein sequence ID" value="REC56995.1"/>
    <property type="molecule type" value="Genomic_DNA"/>
</dbReference>
<accession>A0A3D9BTZ6</accession>
<gene>
    <name evidence="1" type="ORF">DRF62_02215</name>
</gene>
<keyword evidence="2" id="KW-1185">Reference proteome</keyword>
<proteinExistence type="predicted"/>
<protein>
    <submittedName>
        <fullName evidence="1">Uncharacterized protein</fullName>
    </submittedName>
</protein>
<comment type="caution">
    <text evidence="1">The sequence shown here is derived from an EMBL/GenBank/DDBJ whole genome shotgun (WGS) entry which is preliminary data.</text>
</comment>
<dbReference type="AlphaFoldDB" id="A0A3D9BTZ6"/>